<dbReference type="InterPro" id="IPR036866">
    <property type="entry name" value="RibonucZ/Hydroxyglut_hydro"/>
</dbReference>
<dbReference type="OrthoDB" id="9802897at2"/>
<dbReference type="RefSeq" id="WP_142531050.1">
    <property type="nucleotide sequence ID" value="NZ_CBCSJO010000016.1"/>
</dbReference>
<evidence type="ECO:0000259" key="1">
    <source>
        <dbReference type="Pfam" id="PF00753"/>
    </source>
</evidence>
<dbReference type="EMBL" id="FXTN01000017">
    <property type="protein sequence ID" value="SMO98557.1"/>
    <property type="molecule type" value="Genomic_DNA"/>
</dbReference>
<gene>
    <name evidence="2" type="ORF">SAMN06265348_11711</name>
</gene>
<organism evidence="2 3">
    <name type="scientific">Pedobacter westerhofensis</name>
    <dbReference type="NCBI Taxonomy" id="425512"/>
    <lineage>
        <taxon>Bacteria</taxon>
        <taxon>Pseudomonadati</taxon>
        <taxon>Bacteroidota</taxon>
        <taxon>Sphingobacteriia</taxon>
        <taxon>Sphingobacteriales</taxon>
        <taxon>Sphingobacteriaceae</taxon>
        <taxon>Pedobacter</taxon>
    </lineage>
</organism>
<accession>A0A521FQQ7</accession>
<evidence type="ECO:0000313" key="3">
    <source>
        <dbReference type="Proteomes" id="UP000320300"/>
    </source>
</evidence>
<feature type="domain" description="Metallo-beta-lactamase" evidence="1">
    <location>
        <begin position="34"/>
        <end position="80"/>
    </location>
</feature>
<proteinExistence type="predicted"/>
<dbReference type="InterPro" id="IPR001279">
    <property type="entry name" value="Metallo-B-lactamas"/>
</dbReference>
<evidence type="ECO:0000313" key="2">
    <source>
        <dbReference type="EMBL" id="SMO98557.1"/>
    </source>
</evidence>
<dbReference type="SUPFAM" id="SSF56281">
    <property type="entry name" value="Metallo-hydrolase/oxidoreductase"/>
    <property type="match status" value="1"/>
</dbReference>
<keyword evidence="3" id="KW-1185">Reference proteome</keyword>
<dbReference type="Gene3D" id="3.60.15.10">
    <property type="entry name" value="Ribonuclease Z/Hydroxyacylglutathione hydrolase-like"/>
    <property type="match status" value="1"/>
</dbReference>
<sequence>MQQADPNALSSNKNSFINAIKVFKPYQVTGKIKTFRGNSKLFPGLRAVATPGHTLGHTLFVLEDLGEKVVFCGDLIHIAVIQFASPD</sequence>
<reference evidence="2 3" key="1">
    <citation type="submission" date="2017-05" db="EMBL/GenBank/DDBJ databases">
        <authorList>
            <person name="Varghese N."/>
            <person name="Submissions S."/>
        </authorList>
    </citation>
    <scope>NUCLEOTIDE SEQUENCE [LARGE SCALE GENOMIC DNA]</scope>
    <source>
        <strain evidence="2 3">DSM 19036</strain>
    </source>
</reference>
<protein>
    <submittedName>
        <fullName evidence="2">Metallo-beta-lactamase superfamily protein</fullName>
    </submittedName>
</protein>
<dbReference type="AlphaFoldDB" id="A0A521FQQ7"/>
<name>A0A521FQQ7_9SPHI</name>
<dbReference type="Proteomes" id="UP000320300">
    <property type="component" value="Unassembled WGS sequence"/>
</dbReference>
<dbReference type="Pfam" id="PF00753">
    <property type="entry name" value="Lactamase_B"/>
    <property type="match status" value="1"/>
</dbReference>